<evidence type="ECO:0000256" key="6">
    <source>
        <dbReference type="ARBA" id="ARBA00023136"/>
    </source>
</evidence>
<dbReference type="Pfam" id="PF02687">
    <property type="entry name" value="FtsX"/>
    <property type="match status" value="1"/>
</dbReference>
<dbReference type="EMBL" id="JABMCH010000071">
    <property type="protein sequence ID" value="NUU48691.1"/>
    <property type="molecule type" value="Genomic_DNA"/>
</dbReference>
<dbReference type="RefSeq" id="WP_175313281.1">
    <property type="nucleotide sequence ID" value="NZ_CBCRYR010000007.1"/>
</dbReference>
<evidence type="ECO:0000313" key="10">
    <source>
        <dbReference type="EMBL" id="NUU48691.1"/>
    </source>
</evidence>
<evidence type="ECO:0000256" key="3">
    <source>
        <dbReference type="ARBA" id="ARBA00022475"/>
    </source>
</evidence>
<comment type="subcellular location">
    <subcellularLocation>
        <location evidence="1">Cell membrane</location>
        <topology evidence="1">Multi-pass membrane protein</topology>
    </subcellularLocation>
</comment>
<dbReference type="GO" id="GO:0098797">
    <property type="term" value="C:plasma membrane protein complex"/>
    <property type="evidence" value="ECO:0007669"/>
    <property type="project" value="TreeGrafter"/>
</dbReference>
<sequence>MLARHERHLIARYLWPGAGGRLVLLVAGIGCTGVMIGVAALVLVIAVMNGAQTRLADSVAPVDGHLSVTLPAGAALTEAQVAAAIAPLPGVARTEPIREITAGLSIDGRITPVKLQGRDPQTLYRLVPTMRSALAHGPDPAGAVAIGQSAALQLGLFPGDRIAIGRVRVGPDRTLSLDLTPARVAAFYPDDDKGSDQVTLFAPLDSLPVLRDDSVVTRHVAVVLTGAAQEGAVTAAIRRRLGPGYPITSWQQANRALLAALVTEKIGMTIAVGLVTLVALFNILSSMTLLARAKRREIAILRTMGVSAGSIMRIFATVGSIIALIGAGIGLTLAAALLTQRGAIVSGVRRLSPARQAEWDVFLSLPIGISARELAVIGLSVLAGSVLASLYPAWRAGRTSPALVLRADG</sequence>
<keyword evidence="4 7" id="KW-0812">Transmembrane</keyword>
<keyword evidence="3" id="KW-1003">Cell membrane</keyword>
<comment type="caution">
    <text evidence="10">The sequence shown here is derived from an EMBL/GenBank/DDBJ whole genome shotgun (WGS) entry which is preliminary data.</text>
</comment>
<evidence type="ECO:0000256" key="4">
    <source>
        <dbReference type="ARBA" id="ARBA00022692"/>
    </source>
</evidence>
<name>A0A7Y6B8W9_9SPHN</name>
<evidence type="ECO:0000313" key="11">
    <source>
        <dbReference type="Proteomes" id="UP000536441"/>
    </source>
</evidence>
<dbReference type="Proteomes" id="UP000536441">
    <property type="component" value="Unassembled WGS sequence"/>
</dbReference>
<reference evidence="10 11" key="1">
    <citation type="submission" date="2020-05" db="EMBL/GenBank/DDBJ databases">
        <title>Genome Sequencing of Type Strains.</title>
        <authorList>
            <person name="Lemaire J.F."/>
            <person name="Inderbitzin P."/>
            <person name="Gregorio O.A."/>
            <person name="Collins S.B."/>
            <person name="Wespe N."/>
            <person name="Knight-Connoni V."/>
        </authorList>
    </citation>
    <scope>NUCLEOTIDE SEQUENCE [LARGE SCALE GENOMIC DNA]</scope>
    <source>
        <strain evidence="10 11">DSM 100049</strain>
    </source>
</reference>
<dbReference type="PANTHER" id="PTHR30489:SF0">
    <property type="entry name" value="LIPOPROTEIN-RELEASING SYSTEM TRANSMEMBRANE PROTEIN LOLE"/>
    <property type="match status" value="1"/>
</dbReference>
<keyword evidence="5 7" id="KW-1133">Transmembrane helix</keyword>
<dbReference type="InterPro" id="IPR003838">
    <property type="entry name" value="ABC3_permease_C"/>
</dbReference>
<protein>
    <submittedName>
        <fullName evidence="10">ABC transporter permease</fullName>
    </submittedName>
</protein>
<comment type="similarity">
    <text evidence="2">Belongs to the ABC-4 integral membrane protein family. LolC/E subfamily.</text>
</comment>
<feature type="transmembrane region" description="Helical" evidence="7">
    <location>
        <begin position="311"/>
        <end position="338"/>
    </location>
</feature>
<feature type="transmembrane region" description="Helical" evidence="7">
    <location>
        <begin position="21"/>
        <end position="48"/>
    </location>
</feature>
<dbReference type="GO" id="GO:0044874">
    <property type="term" value="P:lipoprotein localization to outer membrane"/>
    <property type="evidence" value="ECO:0007669"/>
    <property type="project" value="TreeGrafter"/>
</dbReference>
<proteinExistence type="inferred from homology"/>
<feature type="domain" description="ABC3 transporter permease C-terminal" evidence="8">
    <location>
        <begin position="270"/>
        <end position="401"/>
    </location>
</feature>
<dbReference type="AlphaFoldDB" id="A0A7Y6B8W9"/>
<evidence type="ECO:0000256" key="2">
    <source>
        <dbReference type="ARBA" id="ARBA00005236"/>
    </source>
</evidence>
<keyword evidence="6 7" id="KW-0472">Membrane</keyword>
<evidence type="ECO:0000259" key="9">
    <source>
        <dbReference type="Pfam" id="PF12704"/>
    </source>
</evidence>
<evidence type="ECO:0000256" key="5">
    <source>
        <dbReference type="ARBA" id="ARBA00022989"/>
    </source>
</evidence>
<evidence type="ECO:0000259" key="8">
    <source>
        <dbReference type="Pfam" id="PF02687"/>
    </source>
</evidence>
<feature type="transmembrane region" description="Helical" evidence="7">
    <location>
        <begin position="266"/>
        <end position="290"/>
    </location>
</feature>
<dbReference type="PANTHER" id="PTHR30489">
    <property type="entry name" value="LIPOPROTEIN-RELEASING SYSTEM TRANSMEMBRANE PROTEIN LOLE"/>
    <property type="match status" value="1"/>
</dbReference>
<dbReference type="InterPro" id="IPR051447">
    <property type="entry name" value="Lipoprotein-release_system"/>
</dbReference>
<keyword evidence="11" id="KW-1185">Reference proteome</keyword>
<accession>A0A7Y6B8W9</accession>
<dbReference type="InterPro" id="IPR025857">
    <property type="entry name" value="MacB_PCD"/>
</dbReference>
<gene>
    <name evidence="10" type="ORF">HP438_17120</name>
</gene>
<evidence type="ECO:0000256" key="7">
    <source>
        <dbReference type="SAM" id="Phobius"/>
    </source>
</evidence>
<feature type="transmembrane region" description="Helical" evidence="7">
    <location>
        <begin position="374"/>
        <end position="394"/>
    </location>
</feature>
<organism evidence="10 11">
    <name type="scientific">Sphingomonas zeae</name>
    <dbReference type="NCBI Taxonomy" id="1646122"/>
    <lineage>
        <taxon>Bacteria</taxon>
        <taxon>Pseudomonadati</taxon>
        <taxon>Pseudomonadota</taxon>
        <taxon>Alphaproteobacteria</taxon>
        <taxon>Sphingomonadales</taxon>
        <taxon>Sphingomonadaceae</taxon>
        <taxon>Sphingomonas</taxon>
    </lineage>
</organism>
<dbReference type="Pfam" id="PF12704">
    <property type="entry name" value="MacB_PCD"/>
    <property type="match status" value="1"/>
</dbReference>
<evidence type="ECO:0000256" key="1">
    <source>
        <dbReference type="ARBA" id="ARBA00004651"/>
    </source>
</evidence>
<feature type="domain" description="MacB-like periplasmic core" evidence="9">
    <location>
        <begin position="33"/>
        <end position="239"/>
    </location>
</feature>